<evidence type="ECO:0000256" key="3">
    <source>
        <dbReference type="ARBA" id="ARBA00022741"/>
    </source>
</evidence>
<reference evidence="8" key="2">
    <citation type="journal article" date="2022" name="Microbiol. Resour. Announc.">
        <title>Metagenome Sequencing to Explore Phylogenomics of Terrestrial Cyanobacteria.</title>
        <authorList>
            <person name="Ward R.D."/>
            <person name="Stajich J.E."/>
            <person name="Johansen J.R."/>
            <person name="Huntemann M."/>
            <person name="Clum A."/>
            <person name="Foster B."/>
            <person name="Foster B."/>
            <person name="Roux S."/>
            <person name="Palaniappan K."/>
            <person name="Varghese N."/>
            <person name="Mukherjee S."/>
            <person name="Reddy T.B.K."/>
            <person name="Daum C."/>
            <person name="Copeland A."/>
            <person name="Chen I.A."/>
            <person name="Ivanova N.N."/>
            <person name="Kyrpides N.C."/>
            <person name="Shapiro N."/>
            <person name="Eloe-Fadrosh E.A."/>
            <person name="Pietrasiak N."/>
        </authorList>
    </citation>
    <scope>NUCLEOTIDE SEQUENCE</scope>
    <source>
        <strain evidence="8">UHER 2000/2452</strain>
    </source>
</reference>
<sequence>MKILVLNAGSSSQKSCFYDVPDDRLPDQPPEPIWEAQIDWSRDKAELKVKAKGQELKESTAFESRLPVMEHMLSTLWSGATQVIADPSEIQGVGHRVVHGGQDYKDSVRITAEVKAAIDHLSDLAPAHNPVNLEGINAIEEILGDVPQVAVFDTAFHARIPDFAAVYPVPYEWSEKGMRRYGFHGTNHRYCAQKTAQILGKSLEDLKIITCHLGNGCSLAAIQDGRSVDTTMGFTPLDGLMMGNRSGSVDPSILLYMLREEGYTIDRLDHALNQDSGLMGVSGISNDMRLVTQAAQDNPRAKLALDIYIHRLRALIGSMVATLNGIDALVFTAGVGENAADIRSRACENFSYMGIKLDAEKNNSRPQDQLISAADSTVKVLVIHAQENWAIAQECWTTLKES</sequence>
<dbReference type="PANTHER" id="PTHR21060:SF15">
    <property type="entry name" value="ACETATE KINASE-RELATED"/>
    <property type="match status" value="1"/>
</dbReference>
<evidence type="ECO:0000256" key="6">
    <source>
        <dbReference type="HAMAP-Rule" id="MF_00020"/>
    </source>
</evidence>
<dbReference type="Proteomes" id="UP000757435">
    <property type="component" value="Unassembled WGS sequence"/>
</dbReference>
<dbReference type="GO" id="GO:0005737">
    <property type="term" value="C:cytoplasm"/>
    <property type="evidence" value="ECO:0007669"/>
    <property type="project" value="UniProtKB-SubCell"/>
</dbReference>
<feature type="binding site" evidence="6">
    <location>
        <begin position="287"/>
        <end position="289"/>
    </location>
    <ligand>
        <name>ATP</name>
        <dbReference type="ChEBI" id="CHEBI:30616"/>
    </ligand>
</feature>
<comment type="function">
    <text evidence="6">Catalyzes the formation of acetyl phosphate from acetate and ATP. Can also catalyze the reverse reaction.</text>
</comment>
<gene>
    <name evidence="6" type="primary">ackA</name>
    <name evidence="8" type="ORF">KME15_15675</name>
</gene>
<dbReference type="NCBIfam" id="TIGR00016">
    <property type="entry name" value="ackA"/>
    <property type="match status" value="1"/>
</dbReference>
<feature type="binding site" evidence="6">
    <location>
        <position position="96"/>
    </location>
    <ligand>
        <name>substrate</name>
    </ligand>
</feature>
<dbReference type="AlphaFoldDB" id="A0A951QDX2"/>
<name>A0A951QDX2_9CYAN</name>
<keyword evidence="5 6" id="KW-0067">ATP-binding</keyword>
<comment type="pathway">
    <text evidence="6">Metabolic intermediate biosynthesis; acetyl-CoA biosynthesis; acetyl-CoA from acetate: step 1/2.</text>
</comment>
<evidence type="ECO:0000256" key="1">
    <source>
        <dbReference type="ARBA" id="ARBA00008748"/>
    </source>
</evidence>
<dbReference type="PIRSF" id="PIRSF000722">
    <property type="entry name" value="Acetate_prop_kin"/>
    <property type="match status" value="1"/>
</dbReference>
<protein>
    <recommendedName>
        <fullName evidence="6">Acetate kinase</fullName>
        <ecNumber evidence="6">2.7.2.1</ecNumber>
    </recommendedName>
    <alternativeName>
        <fullName evidence="6">Acetokinase</fullName>
    </alternativeName>
</protein>
<keyword evidence="3 6" id="KW-0547">Nucleotide-binding</keyword>
<feature type="site" description="Transition state stabilizer" evidence="6">
    <location>
        <position position="184"/>
    </location>
</feature>
<reference evidence="8" key="1">
    <citation type="submission" date="2021-05" db="EMBL/GenBank/DDBJ databases">
        <authorList>
            <person name="Pietrasiak N."/>
            <person name="Ward R."/>
            <person name="Stajich J.E."/>
            <person name="Kurbessoian T."/>
        </authorList>
    </citation>
    <scope>NUCLEOTIDE SEQUENCE</scope>
    <source>
        <strain evidence="8">UHER 2000/2452</strain>
    </source>
</reference>
<dbReference type="CDD" id="cd24010">
    <property type="entry name" value="ASKHA_NBD_AcK_PK"/>
    <property type="match status" value="1"/>
</dbReference>
<dbReference type="GO" id="GO:0006083">
    <property type="term" value="P:acetate metabolic process"/>
    <property type="evidence" value="ECO:0007669"/>
    <property type="project" value="TreeGrafter"/>
</dbReference>
<dbReference type="GO" id="GO:0005524">
    <property type="term" value="F:ATP binding"/>
    <property type="evidence" value="ECO:0007669"/>
    <property type="project" value="UniProtKB-KW"/>
</dbReference>
<dbReference type="InterPro" id="IPR043129">
    <property type="entry name" value="ATPase_NBD"/>
</dbReference>
<dbReference type="EMBL" id="JAHHHD010000018">
    <property type="protein sequence ID" value="MBW4660114.1"/>
    <property type="molecule type" value="Genomic_DNA"/>
</dbReference>
<evidence type="ECO:0000313" key="8">
    <source>
        <dbReference type="EMBL" id="MBW4660114.1"/>
    </source>
</evidence>
<dbReference type="Pfam" id="PF00871">
    <property type="entry name" value="Acetate_kinase"/>
    <property type="match status" value="1"/>
</dbReference>
<dbReference type="InterPro" id="IPR000890">
    <property type="entry name" value="Aliphatic_acid_kin_short-chain"/>
</dbReference>
<feature type="site" description="Transition state stabilizer" evidence="6">
    <location>
        <position position="245"/>
    </location>
</feature>
<dbReference type="GO" id="GO:0006085">
    <property type="term" value="P:acetyl-CoA biosynthetic process"/>
    <property type="evidence" value="ECO:0007669"/>
    <property type="project" value="UniProtKB-UniRule"/>
</dbReference>
<dbReference type="HAMAP" id="MF_00020">
    <property type="entry name" value="Acetate_kinase"/>
    <property type="match status" value="1"/>
</dbReference>
<feature type="binding site" evidence="6">
    <location>
        <position position="14"/>
    </location>
    <ligand>
        <name>ATP</name>
        <dbReference type="ChEBI" id="CHEBI:30616"/>
    </ligand>
</feature>
<dbReference type="InterPro" id="IPR023865">
    <property type="entry name" value="Aliphatic_acid_kinase_CS"/>
</dbReference>
<keyword evidence="6" id="KW-0479">Metal-binding</keyword>
<evidence type="ECO:0000256" key="5">
    <source>
        <dbReference type="ARBA" id="ARBA00022840"/>
    </source>
</evidence>
<feature type="binding site" evidence="6">
    <location>
        <position position="7"/>
    </location>
    <ligand>
        <name>Mg(2+)</name>
        <dbReference type="ChEBI" id="CHEBI:18420"/>
    </ligand>
</feature>
<comment type="similarity">
    <text evidence="1 6 7">Belongs to the acetokinase family.</text>
</comment>
<dbReference type="PANTHER" id="PTHR21060">
    <property type="entry name" value="ACETATE KINASE"/>
    <property type="match status" value="1"/>
</dbReference>
<dbReference type="PROSITE" id="PS01076">
    <property type="entry name" value="ACETATE_KINASE_2"/>
    <property type="match status" value="1"/>
</dbReference>
<evidence type="ECO:0000256" key="7">
    <source>
        <dbReference type="RuleBase" id="RU003835"/>
    </source>
</evidence>
<comment type="subunit">
    <text evidence="6">Homodimer.</text>
</comment>
<comment type="caution">
    <text evidence="8">The sequence shown here is derived from an EMBL/GenBank/DDBJ whole genome shotgun (WGS) entry which is preliminary data.</text>
</comment>
<comment type="catalytic activity">
    <reaction evidence="6">
        <text>acetate + ATP = acetyl phosphate + ADP</text>
        <dbReference type="Rhea" id="RHEA:11352"/>
        <dbReference type="ChEBI" id="CHEBI:22191"/>
        <dbReference type="ChEBI" id="CHEBI:30089"/>
        <dbReference type="ChEBI" id="CHEBI:30616"/>
        <dbReference type="ChEBI" id="CHEBI:456216"/>
        <dbReference type="EC" id="2.7.2.1"/>
    </reaction>
</comment>
<dbReference type="EC" id="2.7.2.1" evidence="6"/>
<evidence type="ECO:0000313" key="9">
    <source>
        <dbReference type="Proteomes" id="UP000757435"/>
    </source>
</evidence>
<proteinExistence type="inferred from homology"/>
<dbReference type="InterPro" id="IPR004372">
    <property type="entry name" value="Ac/propionate_kinase"/>
</dbReference>
<comment type="subcellular location">
    <subcellularLocation>
        <location evidence="6">Cytoplasm</location>
    </subcellularLocation>
</comment>
<accession>A0A951QDX2</accession>
<dbReference type="GO" id="GO:0008776">
    <property type="term" value="F:acetate kinase activity"/>
    <property type="evidence" value="ECO:0007669"/>
    <property type="project" value="UniProtKB-UniRule"/>
</dbReference>
<dbReference type="Gene3D" id="3.30.420.40">
    <property type="match status" value="2"/>
</dbReference>
<evidence type="ECO:0000256" key="2">
    <source>
        <dbReference type="ARBA" id="ARBA00022679"/>
    </source>
</evidence>
<dbReference type="SUPFAM" id="SSF53067">
    <property type="entry name" value="Actin-like ATPase domain"/>
    <property type="match status" value="2"/>
</dbReference>
<comment type="cofactor">
    <cofactor evidence="6">
        <name>Mg(2+)</name>
        <dbReference type="ChEBI" id="CHEBI:18420"/>
    </cofactor>
    <cofactor evidence="6">
        <name>Mn(2+)</name>
        <dbReference type="ChEBI" id="CHEBI:29035"/>
    </cofactor>
    <text evidence="6">Mg(2+). Can also accept Mn(2+).</text>
</comment>
<keyword evidence="2 6" id="KW-0808">Transferase</keyword>
<evidence type="ECO:0000256" key="4">
    <source>
        <dbReference type="ARBA" id="ARBA00022777"/>
    </source>
</evidence>
<dbReference type="PROSITE" id="PS01075">
    <property type="entry name" value="ACETATE_KINASE_1"/>
    <property type="match status" value="1"/>
</dbReference>
<feature type="active site" description="Proton donor/acceptor" evidence="6">
    <location>
        <position position="153"/>
    </location>
</feature>
<keyword evidence="4 6" id="KW-0418">Kinase</keyword>
<dbReference type="GO" id="GO:0000287">
    <property type="term" value="F:magnesium ion binding"/>
    <property type="evidence" value="ECO:0007669"/>
    <property type="project" value="UniProtKB-UniRule"/>
</dbReference>
<feature type="binding site" evidence="6">
    <location>
        <position position="387"/>
    </location>
    <ligand>
        <name>Mg(2+)</name>
        <dbReference type="ChEBI" id="CHEBI:18420"/>
    </ligand>
</feature>
<keyword evidence="6" id="KW-0963">Cytoplasm</keyword>
<dbReference type="PRINTS" id="PR00471">
    <property type="entry name" value="ACETATEKNASE"/>
</dbReference>
<feature type="binding site" evidence="6">
    <location>
        <begin position="212"/>
        <end position="216"/>
    </location>
    <ligand>
        <name>ATP</name>
        <dbReference type="ChEBI" id="CHEBI:30616"/>
    </ligand>
</feature>
<keyword evidence="6" id="KW-0460">Magnesium</keyword>
<feature type="binding site" evidence="6">
    <location>
        <begin position="334"/>
        <end position="338"/>
    </location>
    <ligand>
        <name>ATP</name>
        <dbReference type="ChEBI" id="CHEBI:30616"/>
    </ligand>
</feature>
<organism evidence="8 9">
    <name type="scientific">Drouetiella hepatica Uher 2000/2452</name>
    <dbReference type="NCBI Taxonomy" id="904376"/>
    <lineage>
        <taxon>Bacteria</taxon>
        <taxon>Bacillati</taxon>
        <taxon>Cyanobacteriota</taxon>
        <taxon>Cyanophyceae</taxon>
        <taxon>Oculatellales</taxon>
        <taxon>Oculatellaceae</taxon>
        <taxon>Drouetiella</taxon>
    </lineage>
</organism>